<dbReference type="EMBL" id="CP022385">
    <property type="protein sequence ID" value="ATA83172.1"/>
    <property type="molecule type" value="Genomic_DNA"/>
</dbReference>
<keyword evidence="4" id="KW-1185">Reference proteome</keyword>
<proteinExistence type="predicted"/>
<dbReference type="Proteomes" id="UP000217301">
    <property type="component" value="Chromosome"/>
</dbReference>
<sequence length="375" mass="43697">MSTHKLHIVQKGETLQSIAEKYHISVEALRRYHNTYCELSDLIEEKLTHHKKIFIPQSAPENTNKNITPTAKKPILSYNPHHCRYQYGVTITIEEAGKKDELKYEVAVKWIQKYEEYHIFEIDRNSKIYINEEETNLIADVLAYKTSKVLYPMHILVSDKAELVDIATYNKYRERWKTVKEEVLKEFTGEVVTSYLKKIEDILKEPSLLMLYLSGDFFLRTLFLGYSENFTQSNIFEKDIHYPIVKNTKEPNYKAQLKLAEALDEYNLLHLEIKGSLDDKRSKEDFINGYLFPNEEEGVMGTKSEGQLYGSYFLNPNNGMPEALQLEVSIGLATEKKVTVMIANTVDEKIILRDPKNSVYQEQNTTWVSIKDKLK</sequence>
<protein>
    <recommendedName>
        <fullName evidence="1">LysM domain-containing protein</fullName>
    </recommendedName>
</protein>
<dbReference type="AlphaFoldDB" id="A0AAX2IEP6"/>
<dbReference type="KEGG" id="cspu:CGC55_01060"/>
<reference evidence="3 5" key="3">
    <citation type="submission" date="2018-06" db="EMBL/GenBank/DDBJ databases">
        <authorList>
            <consortium name="Pathogen Informatics"/>
            <person name="Doyle S."/>
        </authorList>
    </citation>
    <scope>NUCLEOTIDE SEQUENCE [LARGE SCALE GENOMIC DNA]</scope>
    <source>
        <strain evidence="3 5">NCTC11653</strain>
    </source>
</reference>
<dbReference type="CDD" id="cd00118">
    <property type="entry name" value="LysM"/>
    <property type="match status" value="1"/>
</dbReference>
<feature type="domain" description="LysM" evidence="1">
    <location>
        <begin position="5"/>
        <end position="55"/>
    </location>
</feature>
<dbReference type="InterPro" id="IPR036779">
    <property type="entry name" value="LysM_dom_sf"/>
</dbReference>
<name>A0AAX2IEP6_CAPSP</name>
<dbReference type="EMBL" id="UAVP01000011">
    <property type="protein sequence ID" value="SQA76489.1"/>
    <property type="molecule type" value="Genomic_DNA"/>
</dbReference>
<reference evidence="4" key="2">
    <citation type="submission" date="2017-06" db="EMBL/GenBank/DDBJ databases">
        <title>Capnocytophaga spp. assemblies.</title>
        <authorList>
            <person name="Gulvik C.A."/>
        </authorList>
    </citation>
    <scope>NUCLEOTIDE SEQUENCE [LARGE SCALE GENOMIC DNA]</scope>
    <source>
        <strain evidence="4">KC1668</strain>
    </source>
</reference>
<accession>A0AAX2IEP6</accession>
<gene>
    <name evidence="2" type="ORF">CGC55_01060</name>
    <name evidence="3" type="ORF">NCTC11653_02414</name>
</gene>
<evidence type="ECO:0000259" key="1">
    <source>
        <dbReference type="PROSITE" id="PS51782"/>
    </source>
</evidence>
<dbReference type="SUPFAM" id="SSF54106">
    <property type="entry name" value="LysM domain"/>
    <property type="match status" value="1"/>
</dbReference>
<dbReference type="RefSeq" id="WP_002682169.1">
    <property type="nucleotide sequence ID" value="NZ_CP022385.1"/>
</dbReference>
<organism evidence="3 5">
    <name type="scientific">Capnocytophaga sputigena</name>
    <dbReference type="NCBI Taxonomy" id="1019"/>
    <lineage>
        <taxon>Bacteria</taxon>
        <taxon>Pseudomonadati</taxon>
        <taxon>Bacteroidota</taxon>
        <taxon>Flavobacteriia</taxon>
        <taxon>Flavobacteriales</taxon>
        <taxon>Flavobacteriaceae</taxon>
        <taxon>Capnocytophaga</taxon>
    </lineage>
</organism>
<dbReference type="Gene3D" id="3.10.350.10">
    <property type="entry name" value="LysM domain"/>
    <property type="match status" value="1"/>
</dbReference>
<dbReference type="InterPro" id="IPR018392">
    <property type="entry name" value="LysM"/>
</dbReference>
<dbReference type="PROSITE" id="PS51782">
    <property type="entry name" value="LYSM"/>
    <property type="match status" value="1"/>
</dbReference>
<dbReference type="Proteomes" id="UP000249902">
    <property type="component" value="Unassembled WGS sequence"/>
</dbReference>
<dbReference type="SMART" id="SM00257">
    <property type="entry name" value="LysM"/>
    <property type="match status" value="1"/>
</dbReference>
<evidence type="ECO:0000313" key="4">
    <source>
        <dbReference type="Proteomes" id="UP000217301"/>
    </source>
</evidence>
<evidence type="ECO:0000313" key="5">
    <source>
        <dbReference type="Proteomes" id="UP000249902"/>
    </source>
</evidence>
<reference evidence="2" key="1">
    <citation type="journal article" date="2017" name="Genome Announc.">
        <title>Twelve Complete Reference Genomes of Clinical Isolates in the Capnocytophaga Genus.</title>
        <authorList>
            <person name="Villarma A."/>
            <person name="Gulvik C.A."/>
            <person name="Rowe L.A."/>
            <person name="Sheth M."/>
            <person name="Juieng P."/>
            <person name="Nicholson A.C."/>
            <person name="Loparev V.N."/>
            <person name="McQuiston J.R."/>
        </authorList>
    </citation>
    <scope>NUCLEOTIDE SEQUENCE</scope>
    <source>
        <strain evidence="2">KC1668</strain>
    </source>
</reference>
<evidence type="ECO:0000313" key="2">
    <source>
        <dbReference type="EMBL" id="ATA83172.1"/>
    </source>
</evidence>
<dbReference type="Pfam" id="PF01476">
    <property type="entry name" value="LysM"/>
    <property type="match status" value="1"/>
</dbReference>
<evidence type="ECO:0000313" key="3">
    <source>
        <dbReference type="EMBL" id="SQA76489.1"/>
    </source>
</evidence>